<dbReference type="GeneID" id="78776390"/>
<dbReference type="EMBL" id="WUAV01000005">
    <property type="protein sequence ID" value="KAF1750201.1"/>
    <property type="molecule type" value="Genomic_DNA"/>
</dbReference>
<organism evidence="1 2">
    <name type="scientific">Caenorhabditis remanei</name>
    <name type="common">Caenorhabditis vulgaris</name>
    <dbReference type="NCBI Taxonomy" id="31234"/>
    <lineage>
        <taxon>Eukaryota</taxon>
        <taxon>Metazoa</taxon>
        <taxon>Ecdysozoa</taxon>
        <taxon>Nematoda</taxon>
        <taxon>Chromadorea</taxon>
        <taxon>Rhabditida</taxon>
        <taxon>Rhabditina</taxon>
        <taxon>Rhabditomorpha</taxon>
        <taxon>Rhabditoidea</taxon>
        <taxon>Rhabditidae</taxon>
        <taxon>Peloderinae</taxon>
        <taxon>Caenorhabditis</taxon>
    </lineage>
</organism>
<reference evidence="1 2" key="1">
    <citation type="submission" date="2019-12" db="EMBL/GenBank/DDBJ databases">
        <title>Chromosome-level assembly of the Caenorhabditis remanei genome.</title>
        <authorList>
            <person name="Teterina A.A."/>
            <person name="Willis J.H."/>
            <person name="Phillips P.C."/>
        </authorList>
    </citation>
    <scope>NUCLEOTIDE SEQUENCE [LARGE SCALE GENOMIC DNA]</scope>
    <source>
        <strain evidence="1 2">PX506</strain>
        <tissue evidence="1">Whole organism</tissue>
    </source>
</reference>
<name>A0A6A5G675_CAERE</name>
<gene>
    <name evidence="1" type="ORF">GCK72_016748</name>
</gene>
<dbReference type="RefSeq" id="XP_053580577.1">
    <property type="nucleotide sequence ID" value="XM_053731664.1"/>
</dbReference>
<evidence type="ECO:0000313" key="2">
    <source>
        <dbReference type="Proteomes" id="UP000483820"/>
    </source>
</evidence>
<evidence type="ECO:0000313" key="1">
    <source>
        <dbReference type="EMBL" id="KAF1750201.1"/>
    </source>
</evidence>
<dbReference type="Proteomes" id="UP000483820">
    <property type="component" value="Chromosome V"/>
</dbReference>
<comment type="caution">
    <text evidence="1">The sequence shown here is derived from an EMBL/GenBank/DDBJ whole genome shotgun (WGS) entry which is preliminary data.</text>
</comment>
<dbReference type="CTD" id="78776390"/>
<dbReference type="AlphaFoldDB" id="A0A6A5G675"/>
<sequence>MATRLWVVLDRQILATNHTVSLEPLTTELLGGTIRSVSPLDGDTVVVSVLKHGNLGFGIQGFRGVLPPVRRRRRHKRQPKEQPPLGRALRMVDPLQDASCWWS</sequence>
<proteinExistence type="predicted"/>
<accession>A0A6A5G675</accession>
<dbReference type="KEGG" id="crq:GCK72_016748"/>
<protein>
    <submittedName>
        <fullName evidence="1">Uncharacterized protein</fullName>
    </submittedName>
</protein>